<dbReference type="EMBL" id="LSYS01009367">
    <property type="protein sequence ID" value="OPJ66508.1"/>
    <property type="molecule type" value="Genomic_DNA"/>
</dbReference>
<gene>
    <name evidence="2" type="ORF">AV530_016553</name>
</gene>
<evidence type="ECO:0000313" key="2">
    <source>
        <dbReference type="EMBL" id="OPJ66508.1"/>
    </source>
</evidence>
<protein>
    <submittedName>
        <fullName evidence="2">Uncharacterized protein</fullName>
    </submittedName>
</protein>
<sequence length="168" mass="18742">MEVHGGADIHLQPMEDPTLEQVDMPKGGCDPVASSCWNRPLEGPVEWWKEEPTQEQVPGRACDLMGDPHWSSLFLKDCTLWKGSALEQFMKKDSCWRSSWRTVSCGRDPTLEQENNMRSPLHEEEGAAETMCNDDEMTKSPIPHPSVPLVGEEVEKSGVKMSSGKSEG</sequence>
<feature type="region of interest" description="Disordered" evidence="1">
    <location>
        <begin position="1"/>
        <end position="20"/>
    </location>
</feature>
<feature type="region of interest" description="Disordered" evidence="1">
    <location>
        <begin position="107"/>
        <end position="168"/>
    </location>
</feature>
<dbReference type="AlphaFoldDB" id="A0A1V4J2M6"/>
<name>A0A1V4J2M6_PATFA</name>
<keyword evidence="3" id="KW-1185">Reference proteome</keyword>
<evidence type="ECO:0000313" key="3">
    <source>
        <dbReference type="Proteomes" id="UP000190648"/>
    </source>
</evidence>
<comment type="caution">
    <text evidence="2">The sequence shown here is derived from an EMBL/GenBank/DDBJ whole genome shotgun (WGS) entry which is preliminary data.</text>
</comment>
<accession>A0A1V4J2M6</accession>
<reference evidence="2 3" key="1">
    <citation type="submission" date="2016-02" db="EMBL/GenBank/DDBJ databases">
        <title>Band-tailed pigeon sequencing and assembly.</title>
        <authorList>
            <person name="Soares A.E."/>
            <person name="Novak B.J."/>
            <person name="Rice E.S."/>
            <person name="O'Connell B."/>
            <person name="Chang D."/>
            <person name="Weber S."/>
            <person name="Shapiro B."/>
        </authorList>
    </citation>
    <scope>NUCLEOTIDE SEQUENCE [LARGE SCALE GENOMIC DNA]</scope>
    <source>
        <strain evidence="2">BTP2013</strain>
        <tissue evidence="2">Blood</tissue>
    </source>
</reference>
<proteinExistence type="predicted"/>
<organism evidence="2 3">
    <name type="scientific">Patagioenas fasciata monilis</name>
    <dbReference type="NCBI Taxonomy" id="372326"/>
    <lineage>
        <taxon>Eukaryota</taxon>
        <taxon>Metazoa</taxon>
        <taxon>Chordata</taxon>
        <taxon>Craniata</taxon>
        <taxon>Vertebrata</taxon>
        <taxon>Euteleostomi</taxon>
        <taxon>Archelosauria</taxon>
        <taxon>Archosauria</taxon>
        <taxon>Dinosauria</taxon>
        <taxon>Saurischia</taxon>
        <taxon>Theropoda</taxon>
        <taxon>Coelurosauria</taxon>
        <taxon>Aves</taxon>
        <taxon>Neognathae</taxon>
        <taxon>Neoaves</taxon>
        <taxon>Columbimorphae</taxon>
        <taxon>Columbiformes</taxon>
        <taxon>Columbidae</taxon>
        <taxon>Patagioenas</taxon>
    </lineage>
</organism>
<evidence type="ECO:0000256" key="1">
    <source>
        <dbReference type="SAM" id="MobiDB-lite"/>
    </source>
</evidence>
<dbReference type="Proteomes" id="UP000190648">
    <property type="component" value="Unassembled WGS sequence"/>
</dbReference>
<dbReference type="OrthoDB" id="9400201at2759"/>